<keyword evidence="3" id="KW-0597">Phosphoprotein</keyword>
<evidence type="ECO:0000256" key="14">
    <source>
        <dbReference type="SAM" id="Coils"/>
    </source>
</evidence>
<evidence type="ECO:0000256" key="7">
    <source>
        <dbReference type="ARBA" id="ARBA00023125"/>
    </source>
</evidence>
<feature type="compositionally biased region" description="Basic and acidic residues" evidence="15">
    <location>
        <begin position="840"/>
        <end position="863"/>
    </location>
</feature>
<feature type="compositionally biased region" description="Low complexity" evidence="15">
    <location>
        <begin position="526"/>
        <end position="556"/>
    </location>
</feature>
<feature type="compositionally biased region" description="Polar residues" evidence="15">
    <location>
        <begin position="892"/>
        <end position="913"/>
    </location>
</feature>
<dbReference type="GeneTree" id="ENSGT00940000159751"/>
<feature type="DNA-binding region" description="Homeobox" evidence="11">
    <location>
        <begin position="1249"/>
        <end position="1302"/>
    </location>
</feature>
<keyword evidence="5 13" id="KW-0805">Transcription regulation</keyword>
<dbReference type="InterPro" id="IPR001356">
    <property type="entry name" value="HD"/>
</dbReference>
<feature type="domain" description="CUT" evidence="17">
    <location>
        <begin position="1122"/>
        <end position="1209"/>
    </location>
</feature>
<keyword evidence="4" id="KW-0677">Repeat</keyword>
<dbReference type="InterPro" id="IPR057476">
    <property type="entry name" value="Cux_N"/>
</dbReference>
<dbReference type="Ensembl" id="ENSUMAT00000020108.1">
    <property type="protein sequence ID" value="ENSUMAP00000017016.1"/>
    <property type="gene ID" value="ENSUMAG00000012256.1"/>
</dbReference>
<dbReference type="FunFam" id="1.10.260.40:FF:000010">
    <property type="entry name" value="Cut-like homeobox 1a"/>
    <property type="match status" value="1"/>
</dbReference>
<comment type="subcellular location">
    <subcellularLocation>
        <location evidence="1 11 12">Nucleus</location>
    </subcellularLocation>
</comment>
<keyword evidence="10 11" id="KW-0539">Nucleus</keyword>
<evidence type="ECO:0000256" key="8">
    <source>
        <dbReference type="ARBA" id="ARBA00023155"/>
    </source>
</evidence>
<feature type="compositionally biased region" description="Low complexity" evidence="15">
    <location>
        <begin position="915"/>
        <end position="927"/>
    </location>
</feature>
<dbReference type="Pfam" id="PF00046">
    <property type="entry name" value="Homeodomain"/>
    <property type="match status" value="1"/>
</dbReference>
<dbReference type="InterPro" id="IPR010982">
    <property type="entry name" value="Lambda_DNA-bd_dom_sf"/>
</dbReference>
<proteinExistence type="inferred from homology"/>
<evidence type="ECO:0000256" key="6">
    <source>
        <dbReference type="ARBA" id="ARBA00023054"/>
    </source>
</evidence>
<keyword evidence="6 14" id="KW-0175">Coiled coil</keyword>
<feature type="region of interest" description="Disordered" evidence="15">
    <location>
        <begin position="692"/>
        <end position="714"/>
    </location>
</feature>
<feature type="region of interest" description="Disordered" evidence="15">
    <location>
        <begin position="656"/>
        <end position="679"/>
    </location>
</feature>
<evidence type="ECO:0000256" key="9">
    <source>
        <dbReference type="ARBA" id="ARBA00023163"/>
    </source>
</evidence>
<organism evidence="18">
    <name type="scientific">Ursus maritimus</name>
    <name type="common">Polar bear</name>
    <name type="synonym">Thalarctos maritimus</name>
    <dbReference type="NCBI Taxonomy" id="29073"/>
    <lineage>
        <taxon>Eukaryota</taxon>
        <taxon>Metazoa</taxon>
        <taxon>Chordata</taxon>
        <taxon>Craniata</taxon>
        <taxon>Vertebrata</taxon>
        <taxon>Euteleostomi</taxon>
        <taxon>Mammalia</taxon>
        <taxon>Eutheria</taxon>
        <taxon>Laurasiatheria</taxon>
        <taxon>Carnivora</taxon>
        <taxon>Caniformia</taxon>
        <taxon>Ursidae</taxon>
        <taxon>Ursus</taxon>
    </lineage>
</organism>
<evidence type="ECO:0000259" key="17">
    <source>
        <dbReference type="PROSITE" id="PS51042"/>
    </source>
</evidence>
<dbReference type="InterPro" id="IPR009057">
    <property type="entry name" value="Homeodomain-like_sf"/>
</dbReference>
<dbReference type="GO" id="GO:0000981">
    <property type="term" value="F:DNA-binding transcription factor activity, RNA polymerase II-specific"/>
    <property type="evidence" value="ECO:0007669"/>
    <property type="project" value="TreeGrafter"/>
</dbReference>
<feature type="compositionally biased region" description="Polar residues" evidence="15">
    <location>
        <begin position="407"/>
        <end position="417"/>
    </location>
</feature>
<dbReference type="SMART" id="SM01109">
    <property type="entry name" value="CUT"/>
    <property type="match status" value="3"/>
</dbReference>
<evidence type="ECO:0000256" key="15">
    <source>
        <dbReference type="SAM" id="MobiDB-lite"/>
    </source>
</evidence>
<dbReference type="Gene3D" id="1.10.260.40">
    <property type="entry name" value="lambda repressor-like DNA-binding domains"/>
    <property type="match status" value="3"/>
</dbReference>
<dbReference type="SMART" id="SM00389">
    <property type="entry name" value="HOX"/>
    <property type="match status" value="1"/>
</dbReference>
<evidence type="ECO:0000256" key="2">
    <source>
        <dbReference type="ARBA" id="ARBA00008190"/>
    </source>
</evidence>
<dbReference type="PROSITE" id="PS50071">
    <property type="entry name" value="HOMEOBOX_2"/>
    <property type="match status" value="1"/>
</dbReference>
<evidence type="ECO:0000256" key="10">
    <source>
        <dbReference type="ARBA" id="ARBA00023242"/>
    </source>
</evidence>
<comment type="similarity">
    <text evidence="2 13">Belongs to the CUT homeobox family.</text>
</comment>
<evidence type="ECO:0000256" key="4">
    <source>
        <dbReference type="ARBA" id="ARBA00022737"/>
    </source>
</evidence>
<dbReference type="Pfam" id="PF02376">
    <property type="entry name" value="CUT"/>
    <property type="match status" value="3"/>
</dbReference>
<dbReference type="Gene3D" id="1.10.10.60">
    <property type="entry name" value="Homeodomain-like"/>
    <property type="match status" value="1"/>
</dbReference>
<feature type="compositionally biased region" description="Low complexity" evidence="15">
    <location>
        <begin position="1055"/>
        <end position="1071"/>
    </location>
</feature>
<protein>
    <recommendedName>
        <fullName evidence="13">Homeobox protein cut-like</fullName>
    </recommendedName>
</protein>
<dbReference type="FunFam" id="1.10.260.40:FF:000004">
    <property type="entry name" value="Cut-like homeobox 1a"/>
    <property type="match status" value="2"/>
</dbReference>
<feature type="compositionally biased region" description="Polar residues" evidence="15">
    <location>
        <begin position="873"/>
        <end position="882"/>
    </location>
</feature>
<feature type="domain" description="CUT" evidence="17">
    <location>
        <begin position="939"/>
        <end position="1026"/>
    </location>
</feature>
<feature type="domain" description="CUT" evidence="17">
    <location>
        <begin position="552"/>
        <end position="639"/>
    </location>
</feature>
<dbReference type="Pfam" id="PF25398">
    <property type="entry name" value="CUX1_N"/>
    <property type="match status" value="1"/>
</dbReference>
<feature type="compositionally biased region" description="Pro residues" evidence="15">
    <location>
        <begin position="434"/>
        <end position="443"/>
    </location>
</feature>
<dbReference type="PANTHER" id="PTHR14043">
    <property type="entry name" value="CCAAT DISPLACEMENT PROTEIN-RELATED"/>
    <property type="match status" value="1"/>
</dbReference>
<dbReference type="PANTHER" id="PTHR14043:SF4">
    <property type="entry name" value="HOMEOBOX PROTEIN CUT-LIKE 1"/>
    <property type="match status" value="1"/>
</dbReference>
<dbReference type="FunFam" id="1.10.10.60:FF:000116">
    <property type="entry name" value="Cut-like homeobox 2b"/>
    <property type="match status" value="1"/>
</dbReference>
<feature type="region of interest" description="Disordered" evidence="15">
    <location>
        <begin position="840"/>
        <end position="935"/>
    </location>
</feature>
<feature type="region of interest" description="Disordered" evidence="15">
    <location>
        <begin position="1216"/>
        <end position="1252"/>
    </location>
</feature>
<sequence>INSTFSVMFQYWRCSPLLERELDATATVLANRQDESEQSRKRLIEQSREFKKNTPEDLRKQVAPLLKSFQGEIDALSKRSKEAEAAFLNVYKRLIDVPDPVPALDLGQQLQLKVQRLHDIETENQKLRETLEEYNKEFAEVKNQEVTIKALKEKIREYEQTLKNQAETIALEKEQKLQNDFAEKERKLQETQMSTTSKLEEAEHKVQSLQTALEKTRTELFDLKTKYDEEITAKADEIEMIMTDLERANQRAEVAQREAETLREQLSSANHSLQLASQIQKAPDVEQAIEVLTRSSLEVELAAKEREIAQLVEDVQRLQASLTKLRENSASQISQLEQQLSAKNSTLKVRASWGPRAEGGPDVHAHTCCLCLLPLATLEGARGQLDASKPLEVLLLEKNRSLQSENAALRISNSDLSGSARRKGKDQPESRRPGPLPASPPPQLSRNTGEQASNTNGTHQFSPAGLTQDFFSSSLASPSLPLASTGKFALNSLLQRQLMQSFYSKAMQEAGSTSMIFSTGPYSTNSISSQSPLQQSPDVNGMAPSPSQSESAGSASEGEEIDTAEIARQVKEQLIKHNIGQRIFGHYVLGLSQGSVSEILARPKPWNKLTVRGKEPFHKMKQFLSDEQNILALRSIQGRQRENPGQSLNRLFQEVPKRRNGSEGNITTRIRASDTGSDEAIKSILEQAKRELQVQKTAEPAQPSSTSSSGSSDDAIRSILQQARREMEAQQAALDPALKPAPLSQADIAILTPKLIPSSPMSSVSSYPPLALSLKKPPSALDASASALPNPPALKKESQDVPGLDLQGAAESAQGVLRHVKSELGRSGVWKDHWWSTVQPERKSAVPPEDTKAEEASSAKEKGGGSQPRAERSQLQGPSSSEYWKEWPSAESPYSQSSELSLTGASRSETPQNSPLPSSPIVPLSKPTKPSVPPLTPEQYEIYMYQEVDTIELTRQVKEKLAKNGICQRIFGEKVLGLSQGSVSDMLSRPKPWSKLTQKGREPFIRMQLWLNGELGQGVLPVQGQQQGPVLHSVTSLQDPLQQGCVSSESTPKTSASCSPAPESPMSSSESVKSLTELVQQPCPPIETNKDGKPPEPSDPPTSDSQPATPLPLSGHSALSIQELVAMSPELDTYGITKRVKEVLTDNNLGQRLFGETILGLTQGSVSDLLARPKPWHKLSLKGREPFVRMQLWLNDPNNVEKLMDMKRMEKKAYMKRRHSSVSDSQPCEPPSVGVDYSQGASPQPQHQLKKPRVVLAPEEKEALKRAYQQKPYPSPKTIEELATQLNLKTSTVINWFHNYRYGPAWSLSWWRPEGSRTALASK</sequence>
<keyword evidence="9 13" id="KW-0804">Transcription</keyword>
<name>A0A452U880_URSMA</name>
<feature type="coiled-coil region" evidence="14">
    <location>
        <begin position="110"/>
        <end position="328"/>
    </location>
</feature>
<evidence type="ECO:0000256" key="11">
    <source>
        <dbReference type="PROSITE-ProRule" id="PRU00108"/>
    </source>
</evidence>
<evidence type="ECO:0000256" key="13">
    <source>
        <dbReference type="RuleBase" id="RU361129"/>
    </source>
</evidence>
<evidence type="ECO:0000256" key="5">
    <source>
        <dbReference type="ARBA" id="ARBA00023015"/>
    </source>
</evidence>
<dbReference type="GO" id="GO:0005634">
    <property type="term" value="C:nucleus"/>
    <property type="evidence" value="ECO:0007669"/>
    <property type="project" value="UniProtKB-SubCell"/>
</dbReference>
<feature type="region of interest" description="Disordered" evidence="15">
    <location>
        <begin position="781"/>
        <end position="812"/>
    </location>
</feature>
<dbReference type="GO" id="GO:0000977">
    <property type="term" value="F:RNA polymerase II transcription regulatory region sequence-specific DNA binding"/>
    <property type="evidence" value="ECO:0007669"/>
    <property type="project" value="TreeGrafter"/>
</dbReference>
<evidence type="ECO:0000313" key="18">
    <source>
        <dbReference type="Ensembl" id="ENSUMAP00000017016"/>
    </source>
</evidence>
<evidence type="ECO:0000256" key="1">
    <source>
        <dbReference type="ARBA" id="ARBA00004123"/>
    </source>
</evidence>
<evidence type="ECO:0000256" key="12">
    <source>
        <dbReference type="RuleBase" id="RU000682"/>
    </source>
</evidence>
<accession>A0A452U880</accession>
<dbReference type="PROSITE" id="PS51042">
    <property type="entry name" value="CUT"/>
    <property type="match status" value="3"/>
</dbReference>
<feature type="domain" description="Homeobox" evidence="16">
    <location>
        <begin position="1247"/>
        <end position="1301"/>
    </location>
</feature>
<dbReference type="InterPro" id="IPR003350">
    <property type="entry name" value="CUT_dom"/>
</dbReference>
<feature type="compositionally biased region" description="Polar residues" evidence="15">
    <location>
        <begin position="447"/>
        <end position="461"/>
    </location>
</feature>
<feature type="compositionally biased region" description="Polar residues" evidence="15">
    <location>
        <begin position="1041"/>
        <end position="1054"/>
    </location>
</feature>
<evidence type="ECO:0000256" key="3">
    <source>
        <dbReference type="ARBA" id="ARBA00022553"/>
    </source>
</evidence>
<dbReference type="SUPFAM" id="SSF46689">
    <property type="entry name" value="Homeodomain-like"/>
    <property type="match status" value="1"/>
</dbReference>
<feature type="region of interest" description="Disordered" evidence="15">
    <location>
        <begin position="407"/>
        <end position="465"/>
    </location>
</feature>
<evidence type="ECO:0000259" key="16">
    <source>
        <dbReference type="PROSITE" id="PS50071"/>
    </source>
</evidence>
<feature type="region of interest" description="Disordered" evidence="15">
    <location>
        <begin position="522"/>
        <end position="560"/>
    </location>
</feature>
<keyword evidence="7 11" id="KW-0238">DNA-binding</keyword>
<feature type="region of interest" description="Disordered" evidence="15">
    <location>
        <begin position="1041"/>
        <end position="1114"/>
    </location>
</feature>
<gene>
    <name evidence="18" type="primary">CUX1</name>
</gene>
<dbReference type="SUPFAM" id="SSF47413">
    <property type="entry name" value="lambda repressor-like DNA-binding domains"/>
    <property type="match status" value="3"/>
</dbReference>
<keyword evidence="8 11" id="KW-0371">Homeobox</keyword>
<dbReference type="CDD" id="cd00086">
    <property type="entry name" value="homeodomain"/>
    <property type="match status" value="1"/>
</dbReference>
<reference evidence="18" key="1">
    <citation type="submission" date="2019-03" db="UniProtKB">
        <authorList>
            <consortium name="Ensembl"/>
        </authorList>
    </citation>
    <scope>IDENTIFICATION</scope>
</reference>